<keyword evidence="5" id="KW-0001">2Fe-2S</keyword>
<accession>A0A1G5RSR7</accession>
<dbReference type="GO" id="GO:0016020">
    <property type="term" value="C:membrane"/>
    <property type="evidence" value="ECO:0007669"/>
    <property type="project" value="UniProtKB-SubCell"/>
</dbReference>
<keyword evidence="6" id="KW-0479">Metal-binding</keyword>
<dbReference type="InterPro" id="IPR017896">
    <property type="entry name" value="4Fe4S_Fe-S-bd"/>
</dbReference>
<comment type="similarity">
    <text evidence="3">Belongs to the complex I 75 kDa subunit family.</text>
</comment>
<keyword evidence="12" id="KW-0520">NAD</keyword>
<keyword evidence="20" id="KW-1185">Reference proteome</keyword>
<dbReference type="Pfam" id="PF22117">
    <property type="entry name" value="Fer4_Nqo3"/>
    <property type="match status" value="1"/>
</dbReference>
<dbReference type="STRING" id="1120920.SAMN03080599_00580"/>
<keyword evidence="9" id="KW-0560">Oxidoreductase</keyword>
<dbReference type="Pfam" id="PF13510">
    <property type="entry name" value="Fer2_4"/>
    <property type="match status" value="1"/>
</dbReference>
<dbReference type="SMART" id="SM00929">
    <property type="entry name" value="NADH-G_4Fe-4S_3"/>
    <property type="match status" value="1"/>
</dbReference>
<evidence type="ECO:0000256" key="13">
    <source>
        <dbReference type="ARBA" id="ARBA00023136"/>
    </source>
</evidence>
<dbReference type="InterPro" id="IPR006656">
    <property type="entry name" value="Mopterin_OxRdtase"/>
</dbReference>
<keyword evidence="7" id="KW-0677">Repeat</keyword>
<dbReference type="InterPro" id="IPR001041">
    <property type="entry name" value="2Fe-2S_ferredoxin-type"/>
</dbReference>
<evidence type="ECO:0000259" key="17">
    <source>
        <dbReference type="PROSITE" id="PS51669"/>
    </source>
</evidence>
<dbReference type="GO" id="GO:0051539">
    <property type="term" value="F:4 iron, 4 sulfur cluster binding"/>
    <property type="evidence" value="ECO:0007669"/>
    <property type="project" value="UniProtKB-KW"/>
</dbReference>
<dbReference type="PROSITE" id="PS51379">
    <property type="entry name" value="4FE4S_FER_2"/>
    <property type="match status" value="2"/>
</dbReference>
<dbReference type="CDD" id="cd00207">
    <property type="entry name" value="fer2"/>
    <property type="match status" value="1"/>
</dbReference>
<reference evidence="19 20" key="1">
    <citation type="submission" date="2016-10" db="EMBL/GenBank/DDBJ databases">
        <authorList>
            <person name="de Groot N.N."/>
        </authorList>
    </citation>
    <scope>NUCLEOTIDE SEQUENCE [LARGE SCALE GENOMIC DNA]</scope>
    <source>
        <strain evidence="19 20">DSM 2784</strain>
    </source>
</reference>
<evidence type="ECO:0000256" key="8">
    <source>
        <dbReference type="ARBA" id="ARBA00022967"/>
    </source>
</evidence>
<gene>
    <name evidence="19" type="ORF">SAMN03080599_00580</name>
</gene>
<keyword evidence="4" id="KW-0004">4Fe-4S</keyword>
<dbReference type="PROSITE" id="PS51085">
    <property type="entry name" value="2FE2S_FER_2"/>
    <property type="match status" value="1"/>
</dbReference>
<evidence type="ECO:0000256" key="5">
    <source>
        <dbReference type="ARBA" id="ARBA00022714"/>
    </source>
</evidence>
<dbReference type="PROSITE" id="PS00551">
    <property type="entry name" value="MOLYBDOPTERIN_PROK_1"/>
    <property type="match status" value="1"/>
</dbReference>
<name>A0A1G5RSR7_9FIRM</name>
<dbReference type="FunFam" id="3.30.70.20:FF:000035">
    <property type="entry name" value="Iron hydrogenase 1"/>
    <property type="match status" value="1"/>
</dbReference>
<dbReference type="InterPro" id="IPR027467">
    <property type="entry name" value="MopterinOxRdtase_cofactor_BS"/>
</dbReference>
<keyword evidence="10" id="KW-0408">Iron</keyword>
<dbReference type="EMBL" id="FMWL01000002">
    <property type="protein sequence ID" value="SCZ77134.1"/>
    <property type="molecule type" value="Genomic_DNA"/>
</dbReference>
<dbReference type="Pfam" id="PF00384">
    <property type="entry name" value="Molybdopterin"/>
    <property type="match status" value="1"/>
</dbReference>
<comment type="cofactor">
    <cofactor evidence="14">
        <name>[2Fe-2S] cluster</name>
        <dbReference type="ChEBI" id="CHEBI:190135"/>
    </cofactor>
</comment>
<evidence type="ECO:0000256" key="1">
    <source>
        <dbReference type="ARBA" id="ARBA00001966"/>
    </source>
</evidence>
<dbReference type="InterPro" id="IPR019574">
    <property type="entry name" value="NADH_UbQ_OxRdtase_Gsu_4Fe4S-bd"/>
</dbReference>
<comment type="cofactor">
    <cofactor evidence="1">
        <name>[4Fe-4S] cluster</name>
        <dbReference type="ChEBI" id="CHEBI:49883"/>
    </cofactor>
</comment>
<dbReference type="PROSITE" id="PS51839">
    <property type="entry name" value="4FE4S_HC3"/>
    <property type="match status" value="1"/>
</dbReference>
<dbReference type="GO" id="GO:0046872">
    <property type="term" value="F:metal ion binding"/>
    <property type="evidence" value="ECO:0007669"/>
    <property type="project" value="UniProtKB-KW"/>
</dbReference>
<evidence type="ECO:0000256" key="11">
    <source>
        <dbReference type="ARBA" id="ARBA00023014"/>
    </source>
</evidence>
<evidence type="ECO:0000256" key="7">
    <source>
        <dbReference type="ARBA" id="ARBA00022737"/>
    </source>
</evidence>
<dbReference type="Pfam" id="PF10588">
    <property type="entry name" value="NADH-G_4Fe-4S_3"/>
    <property type="match status" value="1"/>
</dbReference>
<dbReference type="Gene3D" id="3.40.50.740">
    <property type="match status" value="1"/>
</dbReference>
<dbReference type="InterPro" id="IPR017900">
    <property type="entry name" value="4Fe4S_Fe_S_CS"/>
</dbReference>
<dbReference type="SUPFAM" id="SSF53706">
    <property type="entry name" value="Formate dehydrogenase/DMSO reductase, domains 1-3"/>
    <property type="match status" value="1"/>
</dbReference>
<evidence type="ECO:0000256" key="3">
    <source>
        <dbReference type="ARBA" id="ARBA00005404"/>
    </source>
</evidence>
<evidence type="ECO:0000256" key="12">
    <source>
        <dbReference type="ARBA" id="ARBA00023027"/>
    </source>
</evidence>
<dbReference type="SUPFAM" id="SSF54862">
    <property type="entry name" value="4Fe-4S ferredoxins"/>
    <property type="match status" value="1"/>
</dbReference>
<evidence type="ECO:0000259" key="16">
    <source>
        <dbReference type="PROSITE" id="PS51379"/>
    </source>
</evidence>
<proteinExistence type="inferred from homology"/>
<dbReference type="PROSITE" id="PS00198">
    <property type="entry name" value="4FE4S_FER_1"/>
    <property type="match status" value="1"/>
</dbReference>
<dbReference type="GO" id="GO:0003954">
    <property type="term" value="F:NADH dehydrogenase activity"/>
    <property type="evidence" value="ECO:0007669"/>
    <property type="project" value="TreeGrafter"/>
</dbReference>
<dbReference type="GO" id="GO:0022904">
    <property type="term" value="P:respiratory electron transport chain"/>
    <property type="evidence" value="ECO:0007669"/>
    <property type="project" value="TreeGrafter"/>
</dbReference>
<evidence type="ECO:0000256" key="2">
    <source>
        <dbReference type="ARBA" id="ARBA00004370"/>
    </source>
</evidence>
<dbReference type="Gene3D" id="2.20.25.90">
    <property type="entry name" value="ADC-like domains"/>
    <property type="match status" value="1"/>
</dbReference>
<dbReference type="AlphaFoldDB" id="A0A1G5RSR7"/>
<dbReference type="InterPro" id="IPR050123">
    <property type="entry name" value="Prok_molybdopt-oxidoreductase"/>
</dbReference>
<feature type="domain" description="4Fe-4S ferredoxin-type" evidence="16">
    <location>
        <begin position="137"/>
        <end position="170"/>
    </location>
</feature>
<comment type="subcellular location">
    <subcellularLocation>
        <location evidence="2">Membrane</location>
    </subcellularLocation>
</comment>
<organism evidence="19 20">
    <name type="scientific">Acidaminobacter hydrogenoformans DSM 2784</name>
    <dbReference type="NCBI Taxonomy" id="1120920"/>
    <lineage>
        <taxon>Bacteria</taxon>
        <taxon>Bacillati</taxon>
        <taxon>Bacillota</taxon>
        <taxon>Clostridia</taxon>
        <taxon>Peptostreptococcales</taxon>
        <taxon>Acidaminobacteraceae</taxon>
        <taxon>Acidaminobacter</taxon>
    </lineage>
</organism>
<dbReference type="PROSITE" id="PS51669">
    <property type="entry name" value="4FE4S_MOW_BIS_MGD"/>
    <property type="match status" value="1"/>
</dbReference>
<sequence>MAQVTLNGTTIHVDLPKTILQVAEEAGLFVPTFCNDKRLVPNGACRMCVVEVQGARSLVASCTTPATDGMVINTETPAVIDARKSVLELIWANHPNDCVVCDKAGDCKLQDYTYRYEIDIDAFKGAKRVSEVDASNKFFYNDQNKCILCGKCVRVCDELQNTSAIGFSERGFHTHITHPFEEGMDKSICVSCGNCVSVCPVGALMPKSKERFRNWETKKIHTTCSYCGVGCQMNLIVKDNKVVDVEPVNEHSNMGLLCVKGKFGYSFIDHPDRLKKPMLRKHGVLTEVEWDEALDFVADKIKHTRDVYGADTLAGLVSARCTNEDNYLMQKLFRAGVGTNNLDHCARL</sequence>
<dbReference type="Gene3D" id="3.10.20.740">
    <property type="match status" value="1"/>
</dbReference>
<evidence type="ECO:0000256" key="10">
    <source>
        <dbReference type="ARBA" id="ARBA00023004"/>
    </source>
</evidence>
<feature type="domain" description="4Fe-4S ferredoxin-type" evidence="16">
    <location>
        <begin position="180"/>
        <end position="209"/>
    </location>
</feature>
<evidence type="ECO:0000256" key="9">
    <source>
        <dbReference type="ARBA" id="ARBA00023002"/>
    </source>
</evidence>
<evidence type="ECO:0000256" key="6">
    <source>
        <dbReference type="ARBA" id="ARBA00022723"/>
    </source>
</evidence>
<dbReference type="Gene3D" id="3.30.70.20">
    <property type="match status" value="1"/>
</dbReference>
<dbReference type="SMART" id="SM00926">
    <property type="entry name" value="Molybdop_Fe4S4"/>
    <property type="match status" value="1"/>
</dbReference>
<keyword evidence="8" id="KW-1278">Translocase</keyword>
<keyword evidence="13" id="KW-0472">Membrane</keyword>
<dbReference type="InterPro" id="IPR036010">
    <property type="entry name" value="2Fe-2S_ferredoxin-like_sf"/>
</dbReference>
<feature type="domain" description="4Fe-4S Mo/W bis-MGD-type" evidence="17">
    <location>
        <begin position="217"/>
        <end position="272"/>
    </location>
</feature>
<keyword evidence="11" id="KW-0411">Iron-sulfur</keyword>
<evidence type="ECO:0000256" key="4">
    <source>
        <dbReference type="ARBA" id="ARBA00022485"/>
    </source>
</evidence>
<dbReference type="FunFam" id="3.10.20.740:FF:000004">
    <property type="entry name" value="NADH-quinone oxidoreductase"/>
    <property type="match status" value="1"/>
</dbReference>
<dbReference type="Proteomes" id="UP000199208">
    <property type="component" value="Unassembled WGS sequence"/>
</dbReference>
<dbReference type="GO" id="GO:0051537">
    <property type="term" value="F:2 iron, 2 sulfur cluster binding"/>
    <property type="evidence" value="ECO:0007669"/>
    <property type="project" value="UniProtKB-KW"/>
</dbReference>
<dbReference type="SUPFAM" id="SSF54292">
    <property type="entry name" value="2Fe-2S ferredoxin-like"/>
    <property type="match status" value="1"/>
</dbReference>
<protein>
    <submittedName>
        <fullName evidence="19">4Fe-4S dicluster domain-containing protein</fullName>
    </submittedName>
</protein>
<feature type="domain" description="2Fe-2S ferredoxin-type" evidence="15">
    <location>
        <begin position="2"/>
        <end position="78"/>
    </location>
</feature>
<evidence type="ECO:0000256" key="14">
    <source>
        <dbReference type="ARBA" id="ARBA00034078"/>
    </source>
</evidence>
<dbReference type="Pfam" id="PF04879">
    <property type="entry name" value="Molybdop_Fe4S4"/>
    <property type="match status" value="1"/>
</dbReference>
<feature type="domain" description="4Fe-4S His(Cys)3-ligated-type" evidence="18">
    <location>
        <begin position="78"/>
        <end position="117"/>
    </location>
</feature>
<evidence type="ECO:0000259" key="18">
    <source>
        <dbReference type="PROSITE" id="PS51839"/>
    </source>
</evidence>
<dbReference type="PANTHER" id="PTHR43105:SF14">
    <property type="entry name" value="FORMATE DEHYDROGENASE H"/>
    <property type="match status" value="1"/>
</dbReference>
<evidence type="ECO:0000313" key="20">
    <source>
        <dbReference type="Proteomes" id="UP000199208"/>
    </source>
</evidence>
<dbReference type="PANTHER" id="PTHR43105">
    <property type="entry name" value="RESPIRATORY NITRATE REDUCTASE"/>
    <property type="match status" value="1"/>
</dbReference>
<evidence type="ECO:0000313" key="19">
    <source>
        <dbReference type="EMBL" id="SCZ77134.1"/>
    </source>
</evidence>
<evidence type="ECO:0000259" key="15">
    <source>
        <dbReference type="PROSITE" id="PS51085"/>
    </source>
</evidence>
<dbReference type="InterPro" id="IPR006963">
    <property type="entry name" value="Mopterin_OxRdtase_4Fe-4S_dom"/>
</dbReference>
<dbReference type="InterPro" id="IPR054351">
    <property type="entry name" value="NADH_UbQ_OxRdtase_ferredoxin"/>
</dbReference>